<name>A0A916Q9C5_9FIRM</name>
<dbReference type="SUPFAM" id="SSF88659">
    <property type="entry name" value="Sigma3 and sigma4 domains of RNA polymerase sigma factors"/>
    <property type="match status" value="1"/>
</dbReference>
<dbReference type="RefSeq" id="WP_201312390.1">
    <property type="nucleotide sequence ID" value="NZ_BLYI01000073.1"/>
</dbReference>
<organism evidence="4 5">
    <name type="scientific">Anaerostipes butyraticus</name>
    <dbReference type="NCBI Taxonomy" id="645466"/>
    <lineage>
        <taxon>Bacteria</taxon>
        <taxon>Bacillati</taxon>
        <taxon>Bacillota</taxon>
        <taxon>Clostridia</taxon>
        <taxon>Lachnospirales</taxon>
        <taxon>Lachnospiraceae</taxon>
        <taxon>Anaerostipes</taxon>
    </lineage>
</organism>
<evidence type="ECO:0000313" key="5">
    <source>
        <dbReference type="Proteomes" id="UP000613208"/>
    </source>
</evidence>
<evidence type="ECO:0000256" key="2">
    <source>
        <dbReference type="ARBA" id="ARBA00024764"/>
    </source>
</evidence>
<proteinExistence type="inferred from homology"/>
<sequence>MERIVKQNLLYDFYGELLTEHQKEIYGEHILNDMTPSEIAADHGITRQAAYDMIRRCNKILEGYEDRLQLVHKFLKTKEKVKEIHTLSQRILHEDKEQMKNDIRQIECVSNGILEDL</sequence>
<dbReference type="InterPro" id="IPR007394">
    <property type="entry name" value="UPF0122"/>
</dbReference>
<dbReference type="Proteomes" id="UP000613208">
    <property type="component" value="Unassembled WGS sequence"/>
</dbReference>
<dbReference type="PANTHER" id="PTHR40083">
    <property type="entry name" value="UPF0122 PROTEIN CBO2450/CLC_2298"/>
    <property type="match status" value="1"/>
</dbReference>
<comment type="similarity">
    <text evidence="1 3">Belongs to the UPF0122 family.</text>
</comment>
<evidence type="ECO:0000256" key="1">
    <source>
        <dbReference type="ARBA" id="ARBA00008720"/>
    </source>
</evidence>
<dbReference type="Gene3D" id="1.10.10.10">
    <property type="entry name" value="Winged helix-like DNA-binding domain superfamily/Winged helix DNA-binding domain"/>
    <property type="match status" value="1"/>
</dbReference>
<dbReference type="InterPro" id="IPR054831">
    <property type="entry name" value="UPF0122_fam_protein"/>
</dbReference>
<evidence type="ECO:0000256" key="3">
    <source>
        <dbReference type="HAMAP-Rule" id="MF_00245"/>
    </source>
</evidence>
<gene>
    <name evidence="4" type="ORF">ANBU17_30960</name>
</gene>
<reference evidence="4" key="1">
    <citation type="submission" date="2020-06" db="EMBL/GenBank/DDBJ databases">
        <title>Characterization of fructooligosaccharide metabolism and fructooligosaccharide-degrading enzymes in human commensal butyrate producers.</title>
        <authorList>
            <person name="Tanno H."/>
            <person name="Fujii T."/>
            <person name="Hirano K."/>
            <person name="Maeno S."/>
            <person name="Tonozuka T."/>
            <person name="Sakamoto M."/>
            <person name="Ohkuma M."/>
            <person name="Tochio T."/>
            <person name="Endo A."/>
        </authorList>
    </citation>
    <scope>NUCLEOTIDE SEQUENCE</scope>
    <source>
        <strain evidence="4">JCM 17466</strain>
    </source>
</reference>
<dbReference type="InterPro" id="IPR036388">
    <property type="entry name" value="WH-like_DNA-bd_sf"/>
</dbReference>
<accession>A0A916Q9C5</accession>
<dbReference type="NCBIfam" id="NF045758">
    <property type="entry name" value="YlxM"/>
    <property type="match status" value="1"/>
</dbReference>
<dbReference type="EMBL" id="BLYI01000073">
    <property type="protein sequence ID" value="GFO86749.1"/>
    <property type="molecule type" value="Genomic_DNA"/>
</dbReference>
<dbReference type="InterPro" id="IPR013324">
    <property type="entry name" value="RNA_pol_sigma_r3/r4-like"/>
</dbReference>
<dbReference type="PANTHER" id="PTHR40083:SF1">
    <property type="entry name" value="UPF0122 PROTEIN YLXM"/>
    <property type="match status" value="1"/>
</dbReference>
<protein>
    <recommendedName>
        <fullName evidence="3">UPF0122 protein ANBU17_30960</fullName>
    </recommendedName>
</protein>
<dbReference type="AlphaFoldDB" id="A0A916Q9C5"/>
<comment type="caution">
    <text evidence="4">The sequence shown here is derived from an EMBL/GenBank/DDBJ whole genome shotgun (WGS) entry which is preliminary data.</text>
</comment>
<dbReference type="Pfam" id="PF04297">
    <property type="entry name" value="UPF0122"/>
    <property type="match status" value="1"/>
</dbReference>
<keyword evidence="5" id="KW-1185">Reference proteome</keyword>
<comment type="function">
    <text evidence="2 3">Might take part in the signal recognition particle (SRP) pathway. This is inferred from the conservation of its genetic proximity to ftsY/ffh. May be a regulatory protein.</text>
</comment>
<dbReference type="HAMAP" id="MF_00245">
    <property type="entry name" value="UPF0122"/>
    <property type="match status" value="1"/>
</dbReference>
<evidence type="ECO:0000313" key="4">
    <source>
        <dbReference type="EMBL" id="GFO86749.1"/>
    </source>
</evidence>